<proteinExistence type="predicted"/>
<keyword evidence="2" id="KW-1185">Reference proteome</keyword>
<evidence type="ECO:0000313" key="2">
    <source>
        <dbReference type="Proteomes" id="UP000037109"/>
    </source>
</evidence>
<protein>
    <submittedName>
        <fullName evidence="1">Uncharacterized protein</fullName>
    </submittedName>
</protein>
<dbReference type="EMBL" id="LGUF01000007">
    <property type="protein sequence ID" value="KON86769.1"/>
    <property type="molecule type" value="Genomic_DNA"/>
</dbReference>
<dbReference type="AlphaFoldDB" id="A0A0M0GAA3"/>
<dbReference type="PATRIC" id="fig|1459.3.peg.1725"/>
<dbReference type="Proteomes" id="UP000037109">
    <property type="component" value="Unassembled WGS sequence"/>
</dbReference>
<comment type="caution">
    <text evidence="1">The sequence shown here is derived from an EMBL/GenBank/DDBJ whole genome shotgun (WGS) entry which is preliminary data.</text>
</comment>
<name>A0A0M0GAA3_SPOGL</name>
<evidence type="ECO:0000313" key="1">
    <source>
        <dbReference type="EMBL" id="KON86769.1"/>
    </source>
</evidence>
<organism evidence="1 2">
    <name type="scientific">Sporosarcina globispora</name>
    <name type="common">Bacillus globisporus</name>
    <dbReference type="NCBI Taxonomy" id="1459"/>
    <lineage>
        <taxon>Bacteria</taxon>
        <taxon>Bacillati</taxon>
        <taxon>Bacillota</taxon>
        <taxon>Bacilli</taxon>
        <taxon>Bacillales</taxon>
        <taxon>Caryophanaceae</taxon>
        <taxon>Sporosarcina</taxon>
    </lineage>
</organism>
<sequence>MWRRLLRDDKHKTSPARRCSFLLEGIGLCLESLRAATRQACELEGVGAGARQLSNIRICIISF</sequence>
<gene>
    <name evidence="1" type="ORF">AF332_08145</name>
</gene>
<accession>A0A0M0GAA3</accession>
<reference evidence="2" key="1">
    <citation type="submission" date="2015-07" db="EMBL/GenBank/DDBJ databases">
        <title>Fjat-10036 dsm4.</title>
        <authorList>
            <person name="Liu B."/>
            <person name="Wang J."/>
            <person name="Zhu Y."/>
            <person name="Liu G."/>
            <person name="Chen Q."/>
            <person name="Chen Z."/>
            <person name="Lan J."/>
            <person name="Che J."/>
            <person name="Ge C."/>
            <person name="Shi H."/>
            <person name="Pan Z."/>
            <person name="Liu X."/>
        </authorList>
    </citation>
    <scope>NUCLEOTIDE SEQUENCE [LARGE SCALE GENOMIC DNA]</scope>
    <source>
        <strain evidence="2">DSM 4</strain>
    </source>
</reference>